<evidence type="ECO:0000313" key="7">
    <source>
        <dbReference type="EMBL" id="KAG5529288.1"/>
    </source>
</evidence>
<dbReference type="Proteomes" id="UP000823749">
    <property type="component" value="Chromosome 10"/>
</dbReference>
<evidence type="ECO:0000256" key="5">
    <source>
        <dbReference type="ARBA" id="ARBA00023242"/>
    </source>
</evidence>
<dbReference type="PANTHER" id="PTHR31221">
    <property type="entry name" value="WRKY TRANSCRIPTION FACTOR PROTEIN 1-RELATED"/>
    <property type="match status" value="1"/>
</dbReference>
<evidence type="ECO:0000256" key="4">
    <source>
        <dbReference type="ARBA" id="ARBA00023163"/>
    </source>
</evidence>
<comment type="caution">
    <text evidence="7">The sequence shown here is derived from an EMBL/GenBank/DDBJ whole genome shotgun (WGS) entry which is preliminary data.</text>
</comment>
<keyword evidence="3" id="KW-0238">DNA-binding</keyword>
<dbReference type="InterPro" id="IPR003657">
    <property type="entry name" value="WRKY_dom"/>
</dbReference>
<keyword evidence="8" id="KW-1185">Reference proteome</keyword>
<gene>
    <name evidence="7" type="ORF">RHGRI_029849</name>
</gene>
<name>A0AAV6IP14_9ERIC</name>
<protein>
    <recommendedName>
        <fullName evidence="6">WRKY domain-containing protein</fullName>
    </recommendedName>
</protein>
<dbReference type="GO" id="GO:0005634">
    <property type="term" value="C:nucleus"/>
    <property type="evidence" value="ECO:0007669"/>
    <property type="project" value="UniProtKB-SubCell"/>
</dbReference>
<evidence type="ECO:0000256" key="1">
    <source>
        <dbReference type="ARBA" id="ARBA00004123"/>
    </source>
</evidence>
<evidence type="ECO:0000256" key="2">
    <source>
        <dbReference type="ARBA" id="ARBA00023015"/>
    </source>
</evidence>
<proteinExistence type="predicted"/>
<keyword evidence="4" id="KW-0804">Transcription</keyword>
<dbReference type="PROSITE" id="PS50811">
    <property type="entry name" value="WRKY"/>
    <property type="match status" value="1"/>
</dbReference>
<dbReference type="Pfam" id="PF03106">
    <property type="entry name" value="WRKY"/>
    <property type="match status" value="1"/>
</dbReference>
<keyword evidence="2" id="KW-0805">Transcription regulation</keyword>
<dbReference type="PANTHER" id="PTHR31221:SF283">
    <property type="entry name" value="WRKY DOMAIN-CONTAINING PROTEIN"/>
    <property type="match status" value="1"/>
</dbReference>
<evidence type="ECO:0000259" key="6">
    <source>
        <dbReference type="PROSITE" id="PS50811"/>
    </source>
</evidence>
<evidence type="ECO:0000256" key="3">
    <source>
        <dbReference type="ARBA" id="ARBA00023125"/>
    </source>
</evidence>
<dbReference type="EMBL" id="JACTNZ010000010">
    <property type="protein sequence ID" value="KAG5529288.1"/>
    <property type="molecule type" value="Genomic_DNA"/>
</dbReference>
<dbReference type="InterPro" id="IPR036576">
    <property type="entry name" value="WRKY_dom_sf"/>
</dbReference>
<sequence length="153" mass="17116">MDHDHHHPQNPNPCGTHFSDNFDALPEFELSDFLLLDDGSEEGFSPENMASSDNVIDGSIESVGASSSTHSNMHVIKSFSAEYIHMIYFYISLLRDDIGNALMNKNGARKGKADQAGSCRVAFRTKSDLEVMDDGFKWRKYGKKMVKNSPNPR</sequence>
<dbReference type="InterPro" id="IPR044810">
    <property type="entry name" value="WRKY_plant"/>
</dbReference>
<evidence type="ECO:0000313" key="8">
    <source>
        <dbReference type="Proteomes" id="UP000823749"/>
    </source>
</evidence>
<dbReference type="AlphaFoldDB" id="A0AAV6IP14"/>
<keyword evidence="5" id="KW-0539">Nucleus</keyword>
<reference evidence="7" key="1">
    <citation type="submission" date="2020-08" db="EMBL/GenBank/DDBJ databases">
        <title>Plant Genome Project.</title>
        <authorList>
            <person name="Zhang R.-G."/>
        </authorList>
    </citation>
    <scope>NUCLEOTIDE SEQUENCE</scope>
    <source>
        <strain evidence="7">WSP0</strain>
        <tissue evidence="7">Leaf</tissue>
    </source>
</reference>
<comment type="subcellular location">
    <subcellularLocation>
        <location evidence="1">Nucleus</location>
    </subcellularLocation>
</comment>
<feature type="domain" description="WRKY" evidence="6">
    <location>
        <begin position="127"/>
        <end position="153"/>
    </location>
</feature>
<accession>A0AAV6IP14</accession>
<dbReference type="GO" id="GO:0043565">
    <property type="term" value="F:sequence-specific DNA binding"/>
    <property type="evidence" value="ECO:0007669"/>
    <property type="project" value="InterPro"/>
</dbReference>
<organism evidence="7 8">
    <name type="scientific">Rhododendron griersonianum</name>
    <dbReference type="NCBI Taxonomy" id="479676"/>
    <lineage>
        <taxon>Eukaryota</taxon>
        <taxon>Viridiplantae</taxon>
        <taxon>Streptophyta</taxon>
        <taxon>Embryophyta</taxon>
        <taxon>Tracheophyta</taxon>
        <taxon>Spermatophyta</taxon>
        <taxon>Magnoliopsida</taxon>
        <taxon>eudicotyledons</taxon>
        <taxon>Gunneridae</taxon>
        <taxon>Pentapetalae</taxon>
        <taxon>asterids</taxon>
        <taxon>Ericales</taxon>
        <taxon>Ericaceae</taxon>
        <taxon>Ericoideae</taxon>
        <taxon>Rhodoreae</taxon>
        <taxon>Rhododendron</taxon>
    </lineage>
</organism>
<dbReference type="SUPFAM" id="SSF118290">
    <property type="entry name" value="WRKY DNA-binding domain"/>
    <property type="match status" value="1"/>
</dbReference>
<dbReference type="Gene3D" id="2.20.25.80">
    <property type="entry name" value="WRKY domain"/>
    <property type="match status" value="1"/>
</dbReference>
<dbReference type="GO" id="GO:0003700">
    <property type="term" value="F:DNA-binding transcription factor activity"/>
    <property type="evidence" value="ECO:0007669"/>
    <property type="project" value="InterPro"/>
</dbReference>